<reference evidence="3 4" key="1">
    <citation type="submission" date="2024-09" db="EMBL/GenBank/DDBJ databases">
        <authorList>
            <person name="Sun Q."/>
            <person name="Mori K."/>
        </authorList>
    </citation>
    <scope>NUCLEOTIDE SEQUENCE [LARGE SCALE GENOMIC DNA]</scope>
    <source>
        <strain evidence="3 4">CCM 7659</strain>
    </source>
</reference>
<comment type="caution">
    <text evidence="3">The sequence shown here is derived from an EMBL/GenBank/DDBJ whole genome shotgun (WGS) entry which is preliminary data.</text>
</comment>
<dbReference type="PROSITE" id="PS50937">
    <property type="entry name" value="HTH_MERR_2"/>
    <property type="match status" value="1"/>
</dbReference>
<proteinExistence type="predicted"/>
<dbReference type="Proteomes" id="UP001589700">
    <property type="component" value="Unassembled WGS sequence"/>
</dbReference>
<organism evidence="3 4">
    <name type="scientific">Dietzia aerolata</name>
    <dbReference type="NCBI Taxonomy" id="595984"/>
    <lineage>
        <taxon>Bacteria</taxon>
        <taxon>Bacillati</taxon>
        <taxon>Actinomycetota</taxon>
        <taxon>Actinomycetes</taxon>
        <taxon>Mycobacteriales</taxon>
        <taxon>Dietziaceae</taxon>
        <taxon>Dietzia</taxon>
    </lineage>
</organism>
<dbReference type="PANTHER" id="PTHR30204:SF93">
    <property type="entry name" value="HTH MERR-TYPE DOMAIN-CONTAINING PROTEIN"/>
    <property type="match status" value="1"/>
</dbReference>
<dbReference type="InterPro" id="IPR009061">
    <property type="entry name" value="DNA-bd_dom_put_sf"/>
</dbReference>
<feature type="domain" description="HTH merR-type" evidence="2">
    <location>
        <begin position="11"/>
        <end position="77"/>
    </location>
</feature>
<name>A0ABV5JPK9_9ACTN</name>
<evidence type="ECO:0000256" key="1">
    <source>
        <dbReference type="ARBA" id="ARBA00023125"/>
    </source>
</evidence>
<evidence type="ECO:0000313" key="4">
    <source>
        <dbReference type="Proteomes" id="UP001589700"/>
    </source>
</evidence>
<dbReference type="Pfam" id="PF13411">
    <property type="entry name" value="MerR_1"/>
    <property type="match status" value="1"/>
</dbReference>
<dbReference type="RefSeq" id="WP_182631447.1">
    <property type="nucleotide sequence ID" value="NZ_JAALDM010000055.1"/>
</dbReference>
<evidence type="ECO:0000259" key="2">
    <source>
        <dbReference type="PROSITE" id="PS50937"/>
    </source>
</evidence>
<dbReference type="SMART" id="SM00422">
    <property type="entry name" value="HTH_MERR"/>
    <property type="match status" value="1"/>
</dbReference>
<protein>
    <submittedName>
        <fullName evidence="3">MerR family transcriptional regulator</fullName>
    </submittedName>
</protein>
<dbReference type="Gene3D" id="1.10.1660.10">
    <property type="match status" value="1"/>
</dbReference>
<gene>
    <name evidence="3" type="ORF">ACFFVD_05795</name>
</gene>
<evidence type="ECO:0000313" key="3">
    <source>
        <dbReference type="EMBL" id="MFB9259312.1"/>
    </source>
</evidence>
<dbReference type="InterPro" id="IPR000551">
    <property type="entry name" value="MerR-type_HTH_dom"/>
</dbReference>
<accession>A0ABV5JPK9</accession>
<keyword evidence="1" id="KW-0238">DNA-binding</keyword>
<keyword evidence="4" id="KW-1185">Reference proteome</keyword>
<dbReference type="InterPro" id="IPR047057">
    <property type="entry name" value="MerR_fam"/>
</dbReference>
<dbReference type="EMBL" id="JBHMDY010000004">
    <property type="protein sequence ID" value="MFB9259312.1"/>
    <property type="molecule type" value="Genomic_DNA"/>
</dbReference>
<dbReference type="PANTHER" id="PTHR30204">
    <property type="entry name" value="REDOX-CYCLING DRUG-SENSING TRANSCRIPTIONAL ACTIVATOR SOXR"/>
    <property type="match status" value="1"/>
</dbReference>
<sequence length="237" mass="26134">MTSAGGGQEQRIEELADEAGTTVRNIRLYQERGLLQPPVRRGRTGFYGPAHKQRLALILRLLDRGYTFATIEELLIAQRHGLTLTQLLEVESVRADRRTAGPRRRRLPKAGVEAVTGFELPEELLDRGTAIGLVSEFSSADHFLADDYMFKLFRELIMLGVDEDGLDRIGTMFMEGQSMAAQAITVLVETLRDSGVSQAVIEKRVTGILPGAGAAARVIFLSAVQTLLTEKHGFRKA</sequence>
<dbReference type="SUPFAM" id="SSF46955">
    <property type="entry name" value="Putative DNA-binding domain"/>
    <property type="match status" value="1"/>
</dbReference>